<dbReference type="AlphaFoldDB" id="A0A2Z4RST5"/>
<name>A0A2Z4RST5_PSEPU</name>
<dbReference type="Pfam" id="PF06980">
    <property type="entry name" value="DUF1302"/>
    <property type="match status" value="1"/>
</dbReference>
<dbReference type="Proteomes" id="UP000250299">
    <property type="component" value="Chromosome"/>
</dbReference>
<dbReference type="EMBL" id="CP029693">
    <property type="protein sequence ID" value="AWY44253.1"/>
    <property type="molecule type" value="Genomic_DNA"/>
</dbReference>
<keyword evidence="1" id="KW-0732">Signal</keyword>
<dbReference type="InterPro" id="IPR010727">
    <property type="entry name" value="DUF1302"/>
</dbReference>
<gene>
    <name evidence="2" type="ORF">DKY63_31835</name>
</gene>
<feature type="chain" id="PRO_5016337745" evidence="1">
    <location>
        <begin position="32"/>
        <end position="233"/>
    </location>
</feature>
<dbReference type="RefSeq" id="WP_110967771.1">
    <property type="nucleotide sequence ID" value="NZ_CP029693.1"/>
</dbReference>
<evidence type="ECO:0000313" key="2">
    <source>
        <dbReference type="EMBL" id="AWY44253.1"/>
    </source>
</evidence>
<feature type="signal peptide" evidence="1">
    <location>
        <begin position="1"/>
        <end position="31"/>
    </location>
</feature>
<dbReference type="OrthoDB" id="7052179at2"/>
<evidence type="ECO:0000256" key="1">
    <source>
        <dbReference type="SAM" id="SignalP"/>
    </source>
</evidence>
<protein>
    <submittedName>
        <fullName evidence="2">DUF1302 family protein</fullName>
    </submittedName>
</protein>
<organism evidence="2 3">
    <name type="scientific">Pseudomonas putida</name>
    <name type="common">Arthrobacter siderocapsulatus</name>
    <dbReference type="NCBI Taxonomy" id="303"/>
    <lineage>
        <taxon>Bacteria</taxon>
        <taxon>Pseudomonadati</taxon>
        <taxon>Pseudomonadota</taxon>
        <taxon>Gammaproteobacteria</taxon>
        <taxon>Pseudomonadales</taxon>
        <taxon>Pseudomonadaceae</taxon>
        <taxon>Pseudomonas</taxon>
    </lineage>
</organism>
<accession>A0A2Z4RST5</accession>
<reference evidence="2 3" key="1">
    <citation type="submission" date="2018-05" db="EMBL/GenBank/DDBJ databases">
        <title>Whole genome sequence of Pseudomonas putida JBC17.</title>
        <authorList>
            <person name="Lee Y.H."/>
            <person name="David K."/>
        </authorList>
    </citation>
    <scope>NUCLEOTIDE SEQUENCE [LARGE SCALE GENOMIC DNA]</scope>
    <source>
        <strain evidence="2 3">JBC17</strain>
    </source>
</reference>
<sequence>MNRFVHRRRLPAFRPHRLALLIALISSPVLAAEFQVGEIQGRANAKLSLGALWSAEDANKAMIYPQNAQAIGQTFDPNGVGRNSDDRRLNYRNAGTLISTPLTFLGEMDLKWQNYGVFTRAKTWYDYRLNHDEVSWGSAANGYDHGARLDDSHYDDLAKFQGAELLDAYVYGDFQLGESALQLRGGNQSVNWGESLFFLNGINSINPVDTAALRRPGSEVKEALVPVPMLYTA</sequence>
<proteinExistence type="predicted"/>
<evidence type="ECO:0000313" key="3">
    <source>
        <dbReference type="Proteomes" id="UP000250299"/>
    </source>
</evidence>